<dbReference type="OrthoDB" id="6010935at2759"/>
<dbReference type="AlphaFoldDB" id="A0A7D9E7K3"/>
<evidence type="ECO:0000313" key="2">
    <source>
        <dbReference type="EMBL" id="CAB4003549.1"/>
    </source>
</evidence>
<name>A0A7D9E7K3_PARCT</name>
<gene>
    <name evidence="2" type="ORF">PACLA_8A071889</name>
</gene>
<feature type="region of interest" description="Disordered" evidence="1">
    <location>
        <begin position="1"/>
        <end position="29"/>
    </location>
</feature>
<comment type="caution">
    <text evidence="2">The sequence shown here is derived from an EMBL/GenBank/DDBJ whole genome shotgun (WGS) entry which is preliminary data.</text>
</comment>
<dbReference type="EMBL" id="CACRXK020004660">
    <property type="protein sequence ID" value="CAB4003549.1"/>
    <property type="molecule type" value="Genomic_DNA"/>
</dbReference>
<organism evidence="2 3">
    <name type="scientific">Paramuricea clavata</name>
    <name type="common">Red gorgonian</name>
    <name type="synonym">Violescent sea-whip</name>
    <dbReference type="NCBI Taxonomy" id="317549"/>
    <lineage>
        <taxon>Eukaryota</taxon>
        <taxon>Metazoa</taxon>
        <taxon>Cnidaria</taxon>
        <taxon>Anthozoa</taxon>
        <taxon>Octocorallia</taxon>
        <taxon>Malacalcyonacea</taxon>
        <taxon>Plexauridae</taxon>
        <taxon>Paramuricea</taxon>
    </lineage>
</organism>
<feature type="compositionally biased region" description="Acidic residues" evidence="1">
    <location>
        <begin position="15"/>
        <end position="24"/>
    </location>
</feature>
<dbReference type="Proteomes" id="UP001152795">
    <property type="component" value="Unassembled WGS sequence"/>
</dbReference>
<sequence length="141" mass="16245">MATIHAFLRQHHDEEDNENGEDTVDYGPSTNNKIERWWRELHNRLEKYFKRQLLMLLEQGHYDQHNQTDSVSKEAVDEVANLSEVMSVGDDYLTHAVREECERIIPAINDVKPNDAATAYLFLKAHYKEPSASLSGVSEST</sequence>
<evidence type="ECO:0000256" key="1">
    <source>
        <dbReference type="SAM" id="MobiDB-lite"/>
    </source>
</evidence>
<accession>A0A7D9E7K3</accession>
<evidence type="ECO:0000313" key="3">
    <source>
        <dbReference type="Proteomes" id="UP001152795"/>
    </source>
</evidence>
<proteinExistence type="predicted"/>
<keyword evidence="3" id="KW-1185">Reference proteome</keyword>
<reference evidence="2" key="1">
    <citation type="submission" date="2020-04" db="EMBL/GenBank/DDBJ databases">
        <authorList>
            <person name="Alioto T."/>
            <person name="Alioto T."/>
            <person name="Gomez Garrido J."/>
        </authorList>
    </citation>
    <scope>NUCLEOTIDE SEQUENCE</scope>
    <source>
        <strain evidence="2">A484AB</strain>
    </source>
</reference>
<protein>
    <submittedName>
        <fullName evidence="2">Uncharacterized protein</fullName>
    </submittedName>
</protein>